<evidence type="ECO:0000256" key="5">
    <source>
        <dbReference type="ARBA" id="ARBA00023136"/>
    </source>
</evidence>
<keyword evidence="4" id="KW-0496">Mitochondrion</keyword>
<accession>A0A067NNA9</accession>
<dbReference type="AlphaFoldDB" id="A0A067NNA9"/>
<evidence type="ECO:0000256" key="1">
    <source>
        <dbReference type="ARBA" id="ARBA00004225"/>
    </source>
</evidence>
<dbReference type="InterPro" id="IPR013946">
    <property type="entry name" value="NCA2-like"/>
</dbReference>
<feature type="transmembrane region" description="Helical" evidence="6">
    <location>
        <begin position="488"/>
        <end position="509"/>
    </location>
</feature>
<gene>
    <name evidence="7" type="ORF">PLEOSDRAFT_1113514</name>
</gene>
<dbReference type="Proteomes" id="UP000027073">
    <property type="component" value="Unassembled WGS sequence"/>
</dbReference>
<dbReference type="PANTHER" id="PTHR28234">
    <property type="entry name" value="NUCLEAR CONTROL OF ATPASE PROTEIN 2"/>
    <property type="match status" value="1"/>
</dbReference>
<evidence type="ECO:0000313" key="8">
    <source>
        <dbReference type="Proteomes" id="UP000027073"/>
    </source>
</evidence>
<dbReference type="OrthoDB" id="413313at2759"/>
<evidence type="ECO:0000256" key="4">
    <source>
        <dbReference type="ARBA" id="ARBA00023128"/>
    </source>
</evidence>
<dbReference type="EMBL" id="KL198010">
    <property type="protein sequence ID" value="KDQ25607.1"/>
    <property type="molecule type" value="Genomic_DNA"/>
</dbReference>
<dbReference type="GO" id="GO:0005741">
    <property type="term" value="C:mitochondrial outer membrane"/>
    <property type="evidence" value="ECO:0007669"/>
    <property type="project" value="TreeGrafter"/>
</dbReference>
<dbReference type="FunCoup" id="A0A067NNA9">
    <property type="interactions" value="33"/>
</dbReference>
<dbReference type="HOGENOM" id="CLU_008227_3_0_1"/>
<comment type="subcellular location">
    <subcellularLocation>
        <location evidence="1">Mitochondrion membrane</location>
        <topology evidence="1">Multi-pass membrane protein</topology>
    </subcellularLocation>
</comment>
<evidence type="ECO:0000256" key="6">
    <source>
        <dbReference type="SAM" id="Phobius"/>
    </source>
</evidence>
<evidence type="ECO:0008006" key="9">
    <source>
        <dbReference type="Google" id="ProtNLM"/>
    </source>
</evidence>
<evidence type="ECO:0000256" key="2">
    <source>
        <dbReference type="ARBA" id="ARBA00022692"/>
    </source>
</evidence>
<dbReference type="InParanoid" id="A0A067NNA9"/>
<evidence type="ECO:0000256" key="3">
    <source>
        <dbReference type="ARBA" id="ARBA00022989"/>
    </source>
</evidence>
<sequence>MANFSQHHVKGLQIRLPTLPQSEPPKNEALRALLLTKTLPPVEDVLLLLSDSAKSIESDREHDALVYAITARLAINVYADALDTLLREASEAETEAEWWANVERSRANVAWYLLQTLPKRIYDAALAVLHVARTQNVTVTSLLSSQSFRLRNLLATSLFPHLDRHHTLSALSLKSPSALLAAARASTPPDIPGIITSFLTKVSKAIRAAYNLLALPFELVQQECYYKRRHLQRIRNERAYTLGYLAQQRNRLEYAINNSESTQELSNFLVIVIESVSGDQRRAEGLPPSSLLNELVKSLPIHKHGHASMLRSSSLLRPSVLTRTWPKVILLPPLLFFASRTIYNRRNSLHEIAQEVKETIEGFVNGWVIDPVNDILKTVRAGGEGDEGIIVRKEGVKADLDSLERMAVSLAEDKLGYTPAQVEVLKSKISVGDLTPVLEIYERDIRNPIKSALFGTLVRSLFVQVQKTKVDVDQALTGIDKLIKSQELTFAFVGVAPALAVVYVFGGYLGRFFTGSVLRLTGSTGDARYGGRRKREAVWLLVRRIERLLMSQHSEGSLGSTPIPSLTHGLLLLSLSQLREYAYSHLPARSGFLRDKDSDGPVDTFEHNETKNANSRTSQNDGMAIAIEEMDLFNDNGPDLREGFLEDIASLENPSLSKEEKLKVLERMWRCWGSALGWHSLGQ</sequence>
<dbReference type="STRING" id="1137138.A0A067NNA9"/>
<evidence type="ECO:0000313" key="7">
    <source>
        <dbReference type="EMBL" id="KDQ25607.1"/>
    </source>
</evidence>
<keyword evidence="3 6" id="KW-1133">Transmembrane helix</keyword>
<organism evidence="7 8">
    <name type="scientific">Pleurotus ostreatus (strain PC15)</name>
    <name type="common">Oyster mushroom</name>
    <dbReference type="NCBI Taxonomy" id="1137138"/>
    <lineage>
        <taxon>Eukaryota</taxon>
        <taxon>Fungi</taxon>
        <taxon>Dikarya</taxon>
        <taxon>Basidiomycota</taxon>
        <taxon>Agaricomycotina</taxon>
        <taxon>Agaricomycetes</taxon>
        <taxon>Agaricomycetidae</taxon>
        <taxon>Agaricales</taxon>
        <taxon>Pleurotineae</taxon>
        <taxon>Pleurotaceae</taxon>
        <taxon>Pleurotus</taxon>
    </lineage>
</organism>
<dbReference type="VEuPathDB" id="FungiDB:PLEOSDRAFT_1113514"/>
<keyword evidence="2 6" id="KW-0812">Transmembrane</keyword>
<reference evidence="8" key="1">
    <citation type="journal article" date="2014" name="Proc. Natl. Acad. Sci. U.S.A.">
        <title>Extensive sampling of basidiomycete genomes demonstrates inadequacy of the white-rot/brown-rot paradigm for wood decay fungi.</title>
        <authorList>
            <person name="Riley R."/>
            <person name="Salamov A.A."/>
            <person name="Brown D.W."/>
            <person name="Nagy L.G."/>
            <person name="Floudas D."/>
            <person name="Held B.W."/>
            <person name="Levasseur A."/>
            <person name="Lombard V."/>
            <person name="Morin E."/>
            <person name="Otillar R."/>
            <person name="Lindquist E.A."/>
            <person name="Sun H."/>
            <person name="LaButti K.M."/>
            <person name="Schmutz J."/>
            <person name="Jabbour D."/>
            <person name="Luo H."/>
            <person name="Baker S.E."/>
            <person name="Pisabarro A.G."/>
            <person name="Walton J.D."/>
            <person name="Blanchette R.A."/>
            <person name="Henrissat B."/>
            <person name="Martin F."/>
            <person name="Cullen D."/>
            <person name="Hibbett D.S."/>
            <person name="Grigoriev I.V."/>
        </authorList>
    </citation>
    <scope>NUCLEOTIDE SEQUENCE [LARGE SCALE GENOMIC DNA]</scope>
    <source>
        <strain evidence="8">PC15</strain>
    </source>
</reference>
<name>A0A067NNA9_PLEO1</name>
<keyword evidence="5 6" id="KW-0472">Membrane</keyword>
<protein>
    <recommendedName>
        <fullName evidence="9">NCA2-domain-containing protein</fullName>
    </recommendedName>
</protein>
<dbReference type="PANTHER" id="PTHR28234:SF1">
    <property type="entry name" value="NUCLEAR CONTROL OF ATPASE PROTEIN 2"/>
    <property type="match status" value="1"/>
</dbReference>
<dbReference type="Pfam" id="PF08637">
    <property type="entry name" value="NCA2"/>
    <property type="match status" value="1"/>
</dbReference>
<proteinExistence type="predicted"/>